<keyword evidence="1" id="KW-0328">Glycosyltransferase</keyword>
<proteinExistence type="predicted"/>
<evidence type="ECO:0000256" key="1">
    <source>
        <dbReference type="ARBA" id="ARBA00022676"/>
    </source>
</evidence>
<protein>
    <submittedName>
        <fullName evidence="3">N-acetylglucosaminyldiphosphoundecaprenol N-acetyl-beta-D-mannosaminyltransferase</fullName>
    </submittedName>
</protein>
<dbReference type="PANTHER" id="PTHR34136:SF1">
    <property type="entry name" value="UDP-N-ACETYL-D-MANNOSAMINURONIC ACID TRANSFERASE"/>
    <property type="match status" value="1"/>
</dbReference>
<dbReference type="NCBIfam" id="TIGR00696">
    <property type="entry name" value="wecG_tagA_cpsF"/>
    <property type="match status" value="1"/>
</dbReference>
<reference evidence="4" key="1">
    <citation type="submission" date="2016-10" db="EMBL/GenBank/DDBJ databases">
        <authorList>
            <person name="Varghese N."/>
            <person name="Submissions S."/>
        </authorList>
    </citation>
    <scope>NUCLEOTIDE SEQUENCE [LARGE SCALE GENOMIC DNA]</scope>
    <source>
        <strain evidence="4">CGMCC 1.10783</strain>
    </source>
</reference>
<accession>A0A1G8U253</accession>
<dbReference type="GO" id="GO:0016758">
    <property type="term" value="F:hexosyltransferase activity"/>
    <property type="evidence" value="ECO:0007669"/>
    <property type="project" value="TreeGrafter"/>
</dbReference>
<evidence type="ECO:0000313" key="3">
    <source>
        <dbReference type="EMBL" id="SDJ47852.1"/>
    </source>
</evidence>
<gene>
    <name evidence="3" type="ORF">SAMN05216555_11154</name>
</gene>
<keyword evidence="2 3" id="KW-0808">Transferase</keyword>
<name>A0A1G8U253_9MICC</name>
<dbReference type="STRING" id="1045773.SAMN05216555_11154"/>
<dbReference type="Proteomes" id="UP000182130">
    <property type="component" value="Unassembled WGS sequence"/>
</dbReference>
<dbReference type="InterPro" id="IPR004629">
    <property type="entry name" value="WecG_TagA_CpsF"/>
</dbReference>
<dbReference type="Pfam" id="PF03808">
    <property type="entry name" value="Glyco_tran_WecG"/>
    <property type="match status" value="1"/>
</dbReference>
<evidence type="ECO:0000313" key="4">
    <source>
        <dbReference type="Proteomes" id="UP000182130"/>
    </source>
</evidence>
<sequence length="271" mass="29931">MTLGRAHGGRAASDRVDRMELKKDRVPFLDVDVTALRVDELLEVLGGFLADGSTRLIVGHNLHSITLLHSRPDFRALYERGDVILPDGAPVAMLWGKAHGRPTRRAAMDYRLGSTDWLPELGRLRGLERIAVVGAGAEANAKAVDRLRRVVPGAEVAGRPGEAWDEAKENAAVAWLGEFRPQLVLFGLGMPLQESVLLRRLDELPPAVYAAVGGAIEQLGGVQKLAPRWLGRLGLEWAWRLLLHPGRVAYRVFGEPWVLLGLLLRKRLVRR</sequence>
<organism evidence="3 4">
    <name type="scientific">Arthrobacter cupressi</name>
    <dbReference type="NCBI Taxonomy" id="1045773"/>
    <lineage>
        <taxon>Bacteria</taxon>
        <taxon>Bacillati</taxon>
        <taxon>Actinomycetota</taxon>
        <taxon>Actinomycetes</taxon>
        <taxon>Micrococcales</taxon>
        <taxon>Micrococcaceae</taxon>
        <taxon>Arthrobacter</taxon>
    </lineage>
</organism>
<keyword evidence="4" id="KW-1185">Reference proteome</keyword>
<dbReference type="CDD" id="cd06533">
    <property type="entry name" value="Glyco_transf_WecG_TagA"/>
    <property type="match status" value="1"/>
</dbReference>
<dbReference type="EMBL" id="FNEI01000011">
    <property type="protein sequence ID" value="SDJ47852.1"/>
    <property type="molecule type" value="Genomic_DNA"/>
</dbReference>
<dbReference type="PANTHER" id="PTHR34136">
    <property type="match status" value="1"/>
</dbReference>
<dbReference type="AlphaFoldDB" id="A0A1G8U253"/>
<evidence type="ECO:0000256" key="2">
    <source>
        <dbReference type="ARBA" id="ARBA00022679"/>
    </source>
</evidence>